<evidence type="ECO:0000256" key="6">
    <source>
        <dbReference type="ARBA" id="ARBA00023159"/>
    </source>
</evidence>
<dbReference type="PROSITE" id="PS00676">
    <property type="entry name" value="SIGMA54_INTERACT_2"/>
    <property type="match status" value="1"/>
</dbReference>
<protein>
    <submittedName>
        <fullName evidence="9">Fis family transcriptional regulator</fullName>
    </submittedName>
</protein>
<evidence type="ECO:0000256" key="4">
    <source>
        <dbReference type="ARBA" id="ARBA00023015"/>
    </source>
</evidence>
<dbReference type="Pfam" id="PF02954">
    <property type="entry name" value="HTH_8"/>
    <property type="match status" value="1"/>
</dbReference>
<dbReference type="GO" id="GO:0000160">
    <property type="term" value="P:phosphorelay signal transduction system"/>
    <property type="evidence" value="ECO:0007669"/>
    <property type="project" value="UniProtKB-KW"/>
</dbReference>
<keyword evidence="3" id="KW-0902">Two-component regulatory system</keyword>
<evidence type="ECO:0000256" key="2">
    <source>
        <dbReference type="ARBA" id="ARBA00022840"/>
    </source>
</evidence>
<dbReference type="Gene3D" id="1.10.10.60">
    <property type="entry name" value="Homeodomain-like"/>
    <property type="match status" value="1"/>
</dbReference>
<name>A0A162M1W8_9PROT</name>
<dbReference type="InterPro" id="IPR002078">
    <property type="entry name" value="Sigma_54_int"/>
</dbReference>
<gene>
    <name evidence="9" type="ORF">AUP44_01850</name>
</gene>
<dbReference type="PROSITE" id="PS00688">
    <property type="entry name" value="SIGMA54_INTERACT_3"/>
    <property type="match status" value="1"/>
</dbReference>
<dbReference type="RefSeq" id="WP_062761073.1">
    <property type="nucleotide sequence ID" value="NZ_CP121045.1"/>
</dbReference>
<keyword evidence="5" id="KW-0238">DNA-binding</keyword>
<keyword evidence="1" id="KW-0547">Nucleotide-binding</keyword>
<evidence type="ECO:0000259" key="8">
    <source>
        <dbReference type="PROSITE" id="PS50045"/>
    </source>
</evidence>
<dbReference type="PROSITE" id="PS50045">
    <property type="entry name" value="SIGMA54_INTERACT_4"/>
    <property type="match status" value="1"/>
</dbReference>
<dbReference type="InterPro" id="IPR025943">
    <property type="entry name" value="Sigma_54_int_dom_ATP-bd_2"/>
</dbReference>
<keyword evidence="7" id="KW-0804">Transcription</keyword>
<dbReference type="Gene3D" id="3.30.450.20">
    <property type="entry name" value="PAS domain"/>
    <property type="match status" value="1"/>
</dbReference>
<feature type="domain" description="Sigma-54 factor interaction" evidence="8">
    <location>
        <begin position="169"/>
        <end position="399"/>
    </location>
</feature>
<dbReference type="InterPro" id="IPR058031">
    <property type="entry name" value="AAA_lid_NorR"/>
</dbReference>
<dbReference type="CDD" id="cd00009">
    <property type="entry name" value="AAA"/>
    <property type="match status" value="1"/>
</dbReference>
<dbReference type="PANTHER" id="PTHR32071:SF99">
    <property type="entry name" value="TRANSCRIPTIONAL REGULATORY PROTEIN"/>
    <property type="match status" value="1"/>
</dbReference>
<dbReference type="PRINTS" id="PR01590">
    <property type="entry name" value="HTHFIS"/>
</dbReference>
<accession>A0A162M1W8</accession>
<organism evidence="9 10">
    <name type="scientific">Tistrella mobilis</name>
    <dbReference type="NCBI Taxonomy" id="171437"/>
    <lineage>
        <taxon>Bacteria</taxon>
        <taxon>Pseudomonadati</taxon>
        <taxon>Pseudomonadota</taxon>
        <taxon>Alphaproteobacteria</taxon>
        <taxon>Geminicoccales</taxon>
        <taxon>Geminicoccaceae</taxon>
        <taxon>Tistrella</taxon>
    </lineage>
</organism>
<dbReference type="InterPro" id="IPR035965">
    <property type="entry name" value="PAS-like_dom_sf"/>
</dbReference>
<dbReference type="GeneID" id="97241547"/>
<keyword evidence="6" id="KW-0010">Activator</keyword>
<dbReference type="SUPFAM" id="SSF55785">
    <property type="entry name" value="PYP-like sensor domain (PAS domain)"/>
    <property type="match status" value="1"/>
</dbReference>
<comment type="caution">
    <text evidence="9">The sequence shown here is derived from an EMBL/GenBank/DDBJ whole genome shotgun (WGS) entry which is preliminary data.</text>
</comment>
<dbReference type="InterPro" id="IPR002197">
    <property type="entry name" value="HTH_Fis"/>
</dbReference>
<dbReference type="InterPro" id="IPR025662">
    <property type="entry name" value="Sigma_54_int_dom_ATP-bd_1"/>
</dbReference>
<dbReference type="InterPro" id="IPR003593">
    <property type="entry name" value="AAA+_ATPase"/>
</dbReference>
<dbReference type="InterPro" id="IPR027417">
    <property type="entry name" value="P-loop_NTPase"/>
</dbReference>
<dbReference type="OrthoDB" id="9770562at2"/>
<dbReference type="GO" id="GO:0006355">
    <property type="term" value="P:regulation of DNA-templated transcription"/>
    <property type="evidence" value="ECO:0007669"/>
    <property type="project" value="InterPro"/>
</dbReference>
<evidence type="ECO:0000256" key="3">
    <source>
        <dbReference type="ARBA" id="ARBA00023012"/>
    </source>
</evidence>
<evidence type="ECO:0000256" key="7">
    <source>
        <dbReference type="ARBA" id="ARBA00023163"/>
    </source>
</evidence>
<dbReference type="AlphaFoldDB" id="A0A162M1W8"/>
<dbReference type="Gene3D" id="1.10.8.60">
    <property type="match status" value="1"/>
</dbReference>
<dbReference type="Pfam" id="PF00989">
    <property type="entry name" value="PAS"/>
    <property type="match status" value="1"/>
</dbReference>
<dbReference type="PROSITE" id="PS00675">
    <property type="entry name" value="SIGMA54_INTERACT_1"/>
    <property type="match status" value="1"/>
</dbReference>
<dbReference type="PANTHER" id="PTHR32071">
    <property type="entry name" value="TRANSCRIPTIONAL REGULATORY PROTEIN"/>
    <property type="match status" value="1"/>
</dbReference>
<dbReference type="InterPro" id="IPR013767">
    <property type="entry name" value="PAS_fold"/>
</dbReference>
<dbReference type="Pfam" id="PF25601">
    <property type="entry name" value="AAA_lid_14"/>
    <property type="match status" value="1"/>
</dbReference>
<proteinExistence type="predicted"/>
<dbReference type="FunFam" id="3.40.50.300:FF:000006">
    <property type="entry name" value="DNA-binding transcriptional regulator NtrC"/>
    <property type="match status" value="1"/>
</dbReference>
<evidence type="ECO:0000313" key="10">
    <source>
        <dbReference type="Proteomes" id="UP000075787"/>
    </source>
</evidence>
<dbReference type="GO" id="GO:0005524">
    <property type="term" value="F:ATP binding"/>
    <property type="evidence" value="ECO:0007669"/>
    <property type="project" value="UniProtKB-KW"/>
</dbReference>
<evidence type="ECO:0000256" key="1">
    <source>
        <dbReference type="ARBA" id="ARBA00022741"/>
    </source>
</evidence>
<sequence length="510" mass="55429">MERLIDSVAARRRRAAAAREAGLRDRVARAAVELFDQLYEGAVLIDAAGTVLWMNDKYRAILGWNGMDPVEGRPVEDIIPNSRLREVVASGRADLIDIFEVEGRQLVVSRIPLKDEDGRVSGAVGMILYDRVQSLKPLVDKFQGMQRDLEAARRQLADARRAKYGFSQFIGNSEAVRLLKRQARRAAERDITVLLLGETGTGKEMLAHALHAASERQAGPMVRVNTAAIPENLLEAELFGVAPGAYTGAGNKPRDGKIRLAHGGTLFLDEIGDMPLSLQSKLLRVLQEREVEPLGSNRVIPVDVRVIAATSRDLGRMVEDGRFRADLYYRLNVLPLRLPPLRERLDDIEPLADALLERLAIEQGGRPRRLTDRAVARLQRHDWPGNVRELANLLERAALLTDEAEIDAGHLDGLIAAGQPGTTVADPVVGADPVMGADPVATDGPACAAETVEPLREALAAAERDAIRRALAAAGGVKTQAAKLLGISRAQFYEKLATHGIEAGLPGTRG</sequence>
<dbReference type="SMART" id="SM00382">
    <property type="entry name" value="AAA"/>
    <property type="match status" value="1"/>
</dbReference>
<dbReference type="SUPFAM" id="SSF46689">
    <property type="entry name" value="Homeodomain-like"/>
    <property type="match status" value="1"/>
</dbReference>
<dbReference type="Pfam" id="PF00158">
    <property type="entry name" value="Sigma54_activat"/>
    <property type="match status" value="1"/>
</dbReference>
<dbReference type="InterPro" id="IPR009057">
    <property type="entry name" value="Homeodomain-like_sf"/>
</dbReference>
<dbReference type="GO" id="GO:0043565">
    <property type="term" value="F:sequence-specific DNA binding"/>
    <property type="evidence" value="ECO:0007669"/>
    <property type="project" value="InterPro"/>
</dbReference>
<reference evidence="9 10" key="1">
    <citation type="submission" date="2015-12" db="EMBL/GenBank/DDBJ databases">
        <title>Genome sequence of Tistrella mobilis MCCC 1A02139.</title>
        <authorList>
            <person name="Lu L."/>
            <person name="Lai Q."/>
            <person name="Shao Z."/>
            <person name="Qian P."/>
        </authorList>
    </citation>
    <scope>NUCLEOTIDE SEQUENCE [LARGE SCALE GENOMIC DNA]</scope>
    <source>
        <strain evidence="9 10">MCCC 1A02139</strain>
    </source>
</reference>
<dbReference type="Proteomes" id="UP000075787">
    <property type="component" value="Unassembled WGS sequence"/>
</dbReference>
<dbReference type="InterPro" id="IPR025944">
    <property type="entry name" value="Sigma_54_int_dom_CS"/>
</dbReference>
<evidence type="ECO:0000313" key="9">
    <source>
        <dbReference type="EMBL" id="KYO57825.1"/>
    </source>
</evidence>
<dbReference type="SUPFAM" id="SSF52540">
    <property type="entry name" value="P-loop containing nucleoside triphosphate hydrolases"/>
    <property type="match status" value="1"/>
</dbReference>
<keyword evidence="2" id="KW-0067">ATP-binding</keyword>
<dbReference type="EMBL" id="LPZR01000002">
    <property type="protein sequence ID" value="KYO57825.1"/>
    <property type="molecule type" value="Genomic_DNA"/>
</dbReference>
<keyword evidence="4" id="KW-0805">Transcription regulation</keyword>
<evidence type="ECO:0000256" key="5">
    <source>
        <dbReference type="ARBA" id="ARBA00023125"/>
    </source>
</evidence>
<dbReference type="Gene3D" id="3.40.50.300">
    <property type="entry name" value="P-loop containing nucleotide triphosphate hydrolases"/>
    <property type="match status" value="1"/>
</dbReference>